<dbReference type="GO" id="GO:0003684">
    <property type="term" value="F:damaged DNA binding"/>
    <property type="evidence" value="ECO:0007669"/>
    <property type="project" value="InterPro"/>
</dbReference>
<dbReference type="InterPro" id="IPR036465">
    <property type="entry name" value="vWFA_dom_sf"/>
</dbReference>
<name>A0A516AGE3_LINPO</name>
<evidence type="ECO:0000313" key="13">
    <source>
        <dbReference type="EMBL" id="QDO16379.1"/>
    </source>
</evidence>
<keyword evidence="7" id="KW-0067">ATP-binding</keyword>
<evidence type="ECO:0000256" key="10">
    <source>
        <dbReference type="ARBA" id="ARBA00023204"/>
    </source>
</evidence>
<evidence type="ECO:0000256" key="11">
    <source>
        <dbReference type="ARBA" id="ARBA00023242"/>
    </source>
</evidence>
<dbReference type="GO" id="GO:0043564">
    <property type="term" value="C:Ku70:Ku80 complex"/>
    <property type="evidence" value="ECO:0007669"/>
    <property type="project" value="InterPro"/>
</dbReference>
<feature type="domain" description="Ku" evidence="12">
    <location>
        <begin position="274"/>
        <end position="415"/>
    </location>
</feature>
<evidence type="ECO:0000256" key="1">
    <source>
        <dbReference type="ARBA" id="ARBA00004123"/>
    </source>
</evidence>
<dbReference type="Pfam" id="PF02735">
    <property type="entry name" value="Ku"/>
    <property type="match status" value="1"/>
</dbReference>
<evidence type="ECO:0000256" key="2">
    <source>
        <dbReference type="ARBA" id="ARBA00007726"/>
    </source>
</evidence>
<keyword evidence="4" id="KW-0227">DNA damage</keyword>
<dbReference type="Gene3D" id="3.40.50.410">
    <property type="entry name" value="von Willebrand factor, type A domain"/>
    <property type="match status" value="1"/>
</dbReference>
<evidence type="ECO:0000256" key="4">
    <source>
        <dbReference type="ARBA" id="ARBA00022763"/>
    </source>
</evidence>
<evidence type="ECO:0000256" key="5">
    <source>
        <dbReference type="ARBA" id="ARBA00022801"/>
    </source>
</evidence>
<keyword evidence="3" id="KW-0547">Nucleotide-binding</keyword>
<dbReference type="GO" id="GO:0006310">
    <property type="term" value="P:DNA recombination"/>
    <property type="evidence" value="ECO:0007669"/>
    <property type="project" value="UniProtKB-KW"/>
</dbReference>
<dbReference type="GO" id="GO:0005524">
    <property type="term" value="F:ATP binding"/>
    <property type="evidence" value="ECO:0007669"/>
    <property type="project" value="UniProtKB-KW"/>
</dbReference>
<keyword evidence="9" id="KW-0233">DNA recombination</keyword>
<sequence>MAWRAKDMTFILLDVGRTMQDAVASGEHGKVTKADMALRITRNLVQQKLLFNPKHEVGIAFFGTVGTCNALQADGYERVVVACDGKVDVPDIDTLRCLSAVPAGGEESDAVNGLIVALDLIIKRTRDQKYQKTIRVLTDSNSIASGDQDLLECVRQFEVTGTKLAVTLVATAVPGPWTPIVQASPQVEFTPLEALARSCSLCVKPVEQRAKVRLHLVIGPELSIPVAVYTHTTRVSFPTLKKRSKLAAAMPKEHQRTDNVVVERTYHLADDPDGEEVKQEDRIKGHKYGSSIVPMSEYDEAALMYTCERTLTALGFAPADSVGPESSMRQVEAVAADKGDARAYCAMESLIEAMLDERRVLIARYSFRKNAPPKMVALIPRGAGRGDRMSCLDMQYLPFTEDIREWTCASLPEPTAKHRDVVSALVDAMNLETAHVGSTTHQAGAAGATLENTDELLQPEDTHNPALTRFYRFLTQRAVDPAAKVPNPGAELRNVERPARVLERLRTAGLTNLLKGTFGLHKVEKQVKTKRFWREAIAEKRKAWDLEEVDTKRIKVEGWVKKSEKEEEEKVKDEGSQGLHGAIGAGMAAPVEPLPRVHIGSVHPERDFERWLAHRAGGIDTAVQAIEQMRDVIERLIEEDVDLHPKALSCLNTLRRGCVREGEVLAFNDFVRRLRFGETKRRAQFWERAREASLGLVTDAEVATSTVSTEEARAFLANEVYVSPQKASAPPAAATLSEMDLEAMIE</sequence>
<dbReference type="GO" id="GO:0016787">
    <property type="term" value="F:hydrolase activity"/>
    <property type="evidence" value="ECO:0007669"/>
    <property type="project" value="UniProtKB-KW"/>
</dbReference>
<proteinExistence type="evidence at transcript level"/>
<dbReference type="InterPro" id="IPR016194">
    <property type="entry name" value="SPOC-like_C_dom_sf"/>
</dbReference>
<evidence type="ECO:0000256" key="8">
    <source>
        <dbReference type="ARBA" id="ARBA00023125"/>
    </source>
</evidence>
<dbReference type="EMBL" id="MN125912">
    <property type="protein sequence ID" value="QDO16379.1"/>
    <property type="molecule type" value="mRNA"/>
</dbReference>
<dbReference type="Pfam" id="PF03731">
    <property type="entry name" value="Ku_N"/>
    <property type="match status" value="1"/>
</dbReference>
<dbReference type="AlphaFoldDB" id="A0A516AGE3"/>
<dbReference type="Gene3D" id="1.25.40.240">
    <property type="entry name" value="Ku, C-terminal domain"/>
    <property type="match status" value="1"/>
</dbReference>
<dbReference type="Pfam" id="PF08785">
    <property type="entry name" value="Ku_PK_bind"/>
    <property type="match status" value="1"/>
</dbReference>
<keyword evidence="8" id="KW-0238">DNA-binding</keyword>
<dbReference type="Gene3D" id="2.40.290.10">
    <property type="match status" value="1"/>
</dbReference>
<protein>
    <submittedName>
        <fullName evidence="13">ATP-dependent DNA helicase 2 subunit KU80</fullName>
    </submittedName>
</protein>
<comment type="similarity">
    <text evidence="2">Belongs to the ku80 family.</text>
</comment>
<evidence type="ECO:0000256" key="6">
    <source>
        <dbReference type="ARBA" id="ARBA00022806"/>
    </source>
</evidence>
<dbReference type="PANTHER" id="PTHR12604:SF4">
    <property type="entry name" value="X-RAY REPAIR CROSS-COMPLEMENTING PROTEIN 5"/>
    <property type="match status" value="1"/>
</dbReference>
<dbReference type="InterPro" id="IPR036494">
    <property type="entry name" value="Ku_C_sf"/>
</dbReference>
<keyword evidence="11" id="KW-0539">Nucleus</keyword>
<dbReference type="Gene3D" id="1.10.1600.10">
    <property type="match status" value="1"/>
</dbReference>
<dbReference type="InterPro" id="IPR005161">
    <property type="entry name" value="Ku_N"/>
</dbReference>
<dbReference type="InterPro" id="IPR006164">
    <property type="entry name" value="DNA_bd_Ku70/Ku80"/>
</dbReference>
<dbReference type="PANTHER" id="PTHR12604">
    <property type="entry name" value="KU AUTOANTIGEN DNA HELICASE"/>
    <property type="match status" value="1"/>
</dbReference>
<comment type="subcellular location">
    <subcellularLocation>
        <location evidence="1">Nucleus</location>
    </subcellularLocation>
</comment>
<organism evidence="13">
    <name type="scientific">Lingulaulax polyedra</name>
    <name type="common">Dinoflagellate</name>
    <name type="synonym">Lingulodinium polyedra</name>
    <dbReference type="NCBI Taxonomy" id="160621"/>
    <lineage>
        <taxon>Eukaryota</taxon>
        <taxon>Sar</taxon>
        <taxon>Alveolata</taxon>
        <taxon>Dinophyceae</taxon>
        <taxon>Gonyaulacales</taxon>
        <taxon>Lingulodiniaceae</taxon>
        <taxon>Lingulaulax</taxon>
    </lineage>
</organism>
<evidence type="ECO:0000256" key="7">
    <source>
        <dbReference type="ARBA" id="ARBA00022840"/>
    </source>
</evidence>
<evidence type="ECO:0000256" key="9">
    <source>
        <dbReference type="ARBA" id="ARBA00023172"/>
    </source>
</evidence>
<dbReference type="GO" id="GO:0003690">
    <property type="term" value="F:double-stranded DNA binding"/>
    <property type="evidence" value="ECO:0007669"/>
    <property type="project" value="TreeGrafter"/>
</dbReference>
<dbReference type="GO" id="GO:0042162">
    <property type="term" value="F:telomeric DNA binding"/>
    <property type="evidence" value="ECO:0007669"/>
    <property type="project" value="InterPro"/>
</dbReference>
<dbReference type="InterPro" id="IPR024193">
    <property type="entry name" value="Ku80"/>
</dbReference>
<dbReference type="SUPFAM" id="SSF53300">
    <property type="entry name" value="vWA-like"/>
    <property type="match status" value="1"/>
</dbReference>
<dbReference type="GO" id="GO:0006303">
    <property type="term" value="P:double-strand break repair via nonhomologous end joining"/>
    <property type="evidence" value="ECO:0007669"/>
    <property type="project" value="InterPro"/>
</dbReference>
<dbReference type="InterPro" id="IPR014893">
    <property type="entry name" value="Ku_PK_bind"/>
</dbReference>
<dbReference type="SUPFAM" id="SSF101420">
    <property type="entry name" value="C-terminal domain of Ku80"/>
    <property type="match status" value="1"/>
</dbReference>
<dbReference type="GO" id="GO:0000723">
    <property type="term" value="P:telomere maintenance"/>
    <property type="evidence" value="ECO:0007669"/>
    <property type="project" value="InterPro"/>
</dbReference>
<dbReference type="SMART" id="SM00559">
    <property type="entry name" value="Ku78"/>
    <property type="match status" value="1"/>
</dbReference>
<dbReference type="CDD" id="cd00873">
    <property type="entry name" value="KU80"/>
    <property type="match status" value="1"/>
</dbReference>
<keyword evidence="6 13" id="KW-0347">Helicase</keyword>
<dbReference type="SUPFAM" id="SSF100939">
    <property type="entry name" value="SPOC domain-like"/>
    <property type="match status" value="1"/>
</dbReference>
<keyword evidence="10" id="KW-0234">DNA repair</keyword>
<dbReference type="GO" id="GO:0004386">
    <property type="term" value="F:helicase activity"/>
    <property type="evidence" value="ECO:0007669"/>
    <property type="project" value="UniProtKB-KW"/>
</dbReference>
<evidence type="ECO:0000256" key="3">
    <source>
        <dbReference type="ARBA" id="ARBA00022741"/>
    </source>
</evidence>
<accession>A0A516AGE3</accession>
<reference evidence="13" key="1">
    <citation type="journal article" date="2019" name="Microorganisms">
        <title>DNA Damage Response Pathways in Dinoflagellates.</title>
        <authorList>
            <person name="Li C."/>
            <person name="Wong J."/>
        </authorList>
    </citation>
    <scope>NUCLEOTIDE SEQUENCE</scope>
</reference>
<evidence type="ECO:0000259" key="12">
    <source>
        <dbReference type="SMART" id="SM00559"/>
    </source>
</evidence>
<keyword evidence="5" id="KW-0378">Hydrolase</keyword>